<dbReference type="PANTHER" id="PTHR13847:SF281">
    <property type="entry name" value="FAD DEPENDENT OXIDOREDUCTASE DOMAIN-CONTAINING PROTEIN"/>
    <property type="match status" value="1"/>
</dbReference>
<dbReference type="RefSeq" id="WP_307435617.1">
    <property type="nucleotide sequence ID" value="NZ_JAUSVK010000001.1"/>
</dbReference>
<comment type="caution">
    <text evidence="3">The sequence shown here is derived from an EMBL/GenBank/DDBJ whole genome shotgun (WGS) entry which is preliminary data.</text>
</comment>
<dbReference type="Gene3D" id="3.50.50.60">
    <property type="entry name" value="FAD/NAD(P)-binding domain"/>
    <property type="match status" value="1"/>
</dbReference>
<organism evidence="3 4">
    <name type="scientific">Labrys monachus</name>
    <dbReference type="NCBI Taxonomy" id="217067"/>
    <lineage>
        <taxon>Bacteria</taxon>
        <taxon>Pseudomonadati</taxon>
        <taxon>Pseudomonadota</taxon>
        <taxon>Alphaproteobacteria</taxon>
        <taxon>Hyphomicrobiales</taxon>
        <taxon>Xanthobacteraceae</taxon>
        <taxon>Labrys</taxon>
    </lineage>
</organism>
<dbReference type="Pfam" id="PF01266">
    <property type="entry name" value="DAO"/>
    <property type="match status" value="1"/>
</dbReference>
<evidence type="ECO:0000259" key="2">
    <source>
        <dbReference type="Pfam" id="PF01266"/>
    </source>
</evidence>
<gene>
    <name evidence="3" type="ORF">J3R73_005810</name>
</gene>
<evidence type="ECO:0000313" key="4">
    <source>
        <dbReference type="Proteomes" id="UP001237448"/>
    </source>
</evidence>
<dbReference type="SUPFAM" id="SSF51905">
    <property type="entry name" value="FAD/NAD(P)-binding domain"/>
    <property type="match status" value="1"/>
</dbReference>
<name>A0ABU0FPM9_9HYPH</name>
<dbReference type="PANTHER" id="PTHR13847">
    <property type="entry name" value="SARCOSINE DEHYDROGENASE-RELATED"/>
    <property type="match status" value="1"/>
</dbReference>
<dbReference type="EMBL" id="JAUSVK010000001">
    <property type="protein sequence ID" value="MDQ0396018.1"/>
    <property type="molecule type" value="Genomic_DNA"/>
</dbReference>
<evidence type="ECO:0000256" key="1">
    <source>
        <dbReference type="ARBA" id="ARBA00023002"/>
    </source>
</evidence>
<accession>A0ABU0FPM9</accession>
<feature type="domain" description="FAD dependent oxidoreductase" evidence="2">
    <location>
        <begin position="40"/>
        <end position="400"/>
    </location>
</feature>
<proteinExistence type="predicted"/>
<protein>
    <submittedName>
        <fullName evidence="3">Glycine/D-amino acid oxidase-like deaminating enzyme</fullName>
    </submittedName>
</protein>
<reference evidence="3 4" key="1">
    <citation type="submission" date="2023-07" db="EMBL/GenBank/DDBJ databases">
        <title>Genomic Encyclopedia of Type Strains, Phase IV (KMG-IV): sequencing the most valuable type-strain genomes for metagenomic binning, comparative biology and taxonomic classification.</title>
        <authorList>
            <person name="Goeker M."/>
        </authorList>
    </citation>
    <scope>NUCLEOTIDE SEQUENCE [LARGE SCALE GENOMIC DNA]</scope>
    <source>
        <strain evidence="3 4">DSM 5896</strain>
    </source>
</reference>
<dbReference type="InterPro" id="IPR036188">
    <property type="entry name" value="FAD/NAD-bd_sf"/>
</dbReference>
<sequence length="450" mass="48529">MFTPIFDRSLYDAGTLQPSYWEDTVQRRDFPVLQADLACDVAIIGGGYTGLAAAYHLARDHGIDTAVLEAGPIAWGASSRNGGFMSYPPTKLGIGAMIDRYGLDDTRRFFADLRAAADYPREIAQEEGFDIRLQGDGTFDAAHNAHAAEGLRASAEAHARVGIRTTLYSREAFTAIGHGGTEQFGGLHVEGGGGLHPLAYAMGLADAAARRGVKLFASSPVERWERDGSRHRLVTPGGTVTARRVVFATNGWTPDGLHKAIDARIWPALSNIVVTRPLSEAELQAAPYVTDTPVSNTRKLLFYYRLLPDRRFLFGARGDVSGTPRAAAAMRAWMERRIGELFPAWKDVGTDYFWRGLVALSLKLAPSVGRVPDDPSVYYGFAYHGSGVVAGPLAGRYLARAIGASPDGGVDVPAPLAGLPPRFALPGLRRPALAMVYAGYGVKEWLGDRL</sequence>
<dbReference type="Gene3D" id="3.30.9.10">
    <property type="entry name" value="D-Amino Acid Oxidase, subunit A, domain 2"/>
    <property type="match status" value="1"/>
</dbReference>
<evidence type="ECO:0000313" key="3">
    <source>
        <dbReference type="EMBL" id="MDQ0396018.1"/>
    </source>
</evidence>
<keyword evidence="4" id="KW-1185">Reference proteome</keyword>
<dbReference type="InterPro" id="IPR006076">
    <property type="entry name" value="FAD-dep_OxRdtase"/>
</dbReference>
<keyword evidence="1" id="KW-0560">Oxidoreductase</keyword>
<dbReference type="Proteomes" id="UP001237448">
    <property type="component" value="Unassembled WGS sequence"/>
</dbReference>